<feature type="region of interest" description="Disordered" evidence="5">
    <location>
        <begin position="224"/>
        <end position="244"/>
    </location>
</feature>
<reference evidence="6 7" key="1">
    <citation type="submission" date="2023-10" db="EMBL/GenBank/DDBJ databases">
        <title>Chromosome-scale genome assembly provides insights into flower coloration mechanisms of Canna indica.</title>
        <authorList>
            <person name="Li C."/>
        </authorList>
    </citation>
    <scope>NUCLEOTIDE SEQUENCE [LARGE SCALE GENOMIC DNA]</scope>
    <source>
        <tissue evidence="6">Flower</tissue>
    </source>
</reference>
<keyword evidence="3" id="KW-1133">Transmembrane helix</keyword>
<evidence type="ECO:0000256" key="3">
    <source>
        <dbReference type="ARBA" id="ARBA00022989"/>
    </source>
</evidence>
<keyword evidence="7" id="KW-1185">Reference proteome</keyword>
<keyword evidence="4" id="KW-0472">Membrane</keyword>
<organism evidence="6 7">
    <name type="scientific">Canna indica</name>
    <name type="common">Indian-shot</name>
    <dbReference type="NCBI Taxonomy" id="4628"/>
    <lineage>
        <taxon>Eukaryota</taxon>
        <taxon>Viridiplantae</taxon>
        <taxon>Streptophyta</taxon>
        <taxon>Embryophyta</taxon>
        <taxon>Tracheophyta</taxon>
        <taxon>Spermatophyta</taxon>
        <taxon>Magnoliopsida</taxon>
        <taxon>Liliopsida</taxon>
        <taxon>Zingiberales</taxon>
        <taxon>Cannaceae</taxon>
        <taxon>Canna</taxon>
    </lineage>
</organism>
<evidence type="ECO:0000313" key="6">
    <source>
        <dbReference type="EMBL" id="WOL01889.1"/>
    </source>
</evidence>
<dbReference type="EMBL" id="CP136892">
    <property type="protein sequence ID" value="WOL01889.1"/>
    <property type="molecule type" value="Genomic_DNA"/>
</dbReference>
<dbReference type="PANTHER" id="PTHR15371:SF0">
    <property type="entry name" value="SD19278P"/>
    <property type="match status" value="1"/>
</dbReference>
<comment type="subcellular location">
    <subcellularLocation>
        <location evidence="1">Membrane</location>
        <topology evidence="1">Multi-pass membrane protein</topology>
    </subcellularLocation>
</comment>
<sequence>MTDSSYADSSVACGDEGKRRSHQIYNPYESLNNPYAFPMYQRIYELPTSPDFLFHEEATLRHRSWGHNLSFCAGVGYLSGAAFGAARGSLEGIRAADPGESLKLRVNRVLNSSGQTGRRLGNSAGVLGLIFAGLESGISAATGDDGVLSTVVAGLGTGAVFKAASGPRSAAVAGAIGGLAAGLAVAGKQEASVVFLIGSNFQFEMTRMLVLLNLLAHKSVPPNQNGSGVQGGSAVILGGPRNEG</sequence>
<keyword evidence="2" id="KW-0812">Transmembrane</keyword>
<gene>
    <name evidence="6" type="ORF">Cni_G10608</name>
</gene>
<dbReference type="Proteomes" id="UP001327560">
    <property type="component" value="Chromosome 3"/>
</dbReference>
<proteinExistence type="predicted"/>
<evidence type="ECO:0000256" key="4">
    <source>
        <dbReference type="ARBA" id="ARBA00023136"/>
    </source>
</evidence>
<evidence type="ECO:0000256" key="5">
    <source>
        <dbReference type="SAM" id="MobiDB-lite"/>
    </source>
</evidence>
<dbReference type="InterPro" id="IPR045238">
    <property type="entry name" value="Tim23-like"/>
</dbReference>
<dbReference type="GO" id="GO:0005744">
    <property type="term" value="C:TIM23 mitochondrial import inner membrane translocase complex"/>
    <property type="evidence" value="ECO:0007669"/>
    <property type="project" value="TreeGrafter"/>
</dbReference>
<name>A0AAQ3Q8Q8_9LILI</name>
<evidence type="ECO:0000256" key="2">
    <source>
        <dbReference type="ARBA" id="ARBA00022692"/>
    </source>
</evidence>
<evidence type="ECO:0000313" key="7">
    <source>
        <dbReference type="Proteomes" id="UP001327560"/>
    </source>
</evidence>
<protein>
    <submittedName>
        <fullName evidence="6">Uncharacterized protein</fullName>
    </submittedName>
</protein>
<evidence type="ECO:0000256" key="1">
    <source>
        <dbReference type="ARBA" id="ARBA00004141"/>
    </source>
</evidence>
<dbReference type="PANTHER" id="PTHR15371">
    <property type="entry name" value="TIM23"/>
    <property type="match status" value="1"/>
</dbReference>
<dbReference type="GO" id="GO:0008320">
    <property type="term" value="F:protein transmembrane transporter activity"/>
    <property type="evidence" value="ECO:0007669"/>
    <property type="project" value="TreeGrafter"/>
</dbReference>
<dbReference type="AlphaFoldDB" id="A0AAQ3Q8Q8"/>
<dbReference type="Pfam" id="PF02466">
    <property type="entry name" value="Tim17"/>
    <property type="match status" value="1"/>
</dbReference>
<accession>A0AAQ3Q8Q8</accession>
<dbReference type="GO" id="GO:0030150">
    <property type="term" value="P:protein import into mitochondrial matrix"/>
    <property type="evidence" value="ECO:0007669"/>
    <property type="project" value="TreeGrafter"/>
</dbReference>